<accession>A0ABQ3KHE5</accession>
<sequence length="123" mass="13562">MNPQPELGPVPRRQLRSGQVWLIGVPFNLLLAVLCAYPVRFAMVAAQIIAGELGWVPVDSALVDDGVDIALMFYLAPAVFAGLVVFGLNALFAFRAPELKRGRYWLAVALLIVVPDVLYWNLR</sequence>
<evidence type="ECO:0000313" key="2">
    <source>
        <dbReference type="EMBL" id="GHG22530.1"/>
    </source>
</evidence>
<keyword evidence="1" id="KW-0472">Membrane</keyword>
<keyword evidence="1" id="KW-0812">Transmembrane</keyword>
<feature type="transmembrane region" description="Helical" evidence="1">
    <location>
        <begin position="69"/>
        <end position="92"/>
    </location>
</feature>
<name>A0ABQ3KHE5_9PSEU</name>
<gene>
    <name evidence="2" type="ORF">GCM10017567_46720</name>
</gene>
<evidence type="ECO:0000313" key="3">
    <source>
        <dbReference type="Proteomes" id="UP000649955"/>
    </source>
</evidence>
<feature type="transmembrane region" description="Helical" evidence="1">
    <location>
        <begin position="104"/>
        <end position="122"/>
    </location>
</feature>
<feature type="transmembrane region" description="Helical" evidence="1">
    <location>
        <begin position="20"/>
        <end position="49"/>
    </location>
</feature>
<dbReference type="EMBL" id="BNAW01000021">
    <property type="protein sequence ID" value="GHG22530.1"/>
    <property type="molecule type" value="Genomic_DNA"/>
</dbReference>
<keyword evidence="3" id="KW-1185">Reference proteome</keyword>
<dbReference type="Proteomes" id="UP000649955">
    <property type="component" value="Unassembled WGS sequence"/>
</dbReference>
<comment type="caution">
    <text evidence="2">The sequence shown here is derived from an EMBL/GenBank/DDBJ whole genome shotgun (WGS) entry which is preliminary data.</text>
</comment>
<organism evidence="2 3">
    <name type="scientific">Amycolatopsis bullii</name>
    <dbReference type="NCBI Taxonomy" id="941987"/>
    <lineage>
        <taxon>Bacteria</taxon>
        <taxon>Bacillati</taxon>
        <taxon>Actinomycetota</taxon>
        <taxon>Actinomycetes</taxon>
        <taxon>Pseudonocardiales</taxon>
        <taxon>Pseudonocardiaceae</taxon>
        <taxon>Amycolatopsis</taxon>
    </lineage>
</organism>
<evidence type="ECO:0000256" key="1">
    <source>
        <dbReference type="SAM" id="Phobius"/>
    </source>
</evidence>
<proteinExistence type="predicted"/>
<reference evidence="3" key="1">
    <citation type="journal article" date="2019" name="Int. J. Syst. Evol. Microbiol.">
        <title>The Global Catalogue of Microorganisms (GCM) 10K type strain sequencing project: providing services to taxonomists for standard genome sequencing and annotation.</title>
        <authorList>
            <consortium name="The Broad Institute Genomics Platform"/>
            <consortium name="The Broad Institute Genome Sequencing Center for Infectious Disease"/>
            <person name="Wu L."/>
            <person name="Ma J."/>
        </authorList>
    </citation>
    <scope>NUCLEOTIDE SEQUENCE [LARGE SCALE GENOMIC DNA]</scope>
    <source>
        <strain evidence="3">CGMCC 4.7680</strain>
    </source>
</reference>
<protein>
    <submittedName>
        <fullName evidence="2">Uncharacterized protein</fullName>
    </submittedName>
</protein>
<dbReference type="RefSeq" id="WP_191313439.1">
    <property type="nucleotide sequence ID" value="NZ_BNAW01000021.1"/>
</dbReference>
<keyword evidence="1" id="KW-1133">Transmembrane helix</keyword>